<dbReference type="Pfam" id="PF08315">
    <property type="entry name" value="cwf18"/>
    <property type="match status" value="1"/>
</dbReference>
<gene>
    <name evidence="2" type="ORF">GNLVRS02_ARAD1D18920g</name>
</gene>
<dbReference type="GO" id="GO:0071014">
    <property type="term" value="C:post-mRNA release spliceosomal complex"/>
    <property type="evidence" value="ECO:0007669"/>
    <property type="project" value="TreeGrafter"/>
</dbReference>
<dbReference type="PhylomeDB" id="A0A060TF10"/>
<evidence type="ECO:0000256" key="1">
    <source>
        <dbReference type="SAM" id="MobiDB-lite"/>
    </source>
</evidence>
<dbReference type="GO" id="GO:0005684">
    <property type="term" value="C:U2-type spliceosomal complex"/>
    <property type="evidence" value="ECO:0007669"/>
    <property type="project" value="TreeGrafter"/>
</dbReference>
<organism evidence="2">
    <name type="scientific">Blastobotrys adeninivorans</name>
    <name type="common">Yeast</name>
    <name type="synonym">Arxula adeninivorans</name>
    <dbReference type="NCBI Taxonomy" id="409370"/>
    <lineage>
        <taxon>Eukaryota</taxon>
        <taxon>Fungi</taxon>
        <taxon>Dikarya</taxon>
        <taxon>Ascomycota</taxon>
        <taxon>Saccharomycotina</taxon>
        <taxon>Dipodascomycetes</taxon>
        <taxon>Dipodascales</taxon>
        <taxon>Trichomonascaceae</taxon>
        <taxon>Blastobotrys</taxon>
    </lineage>
</organism>
<feature type="compositionally biased region" description="Basic and acidic residues" evidence="1">
    <location>
        <begin position="22"/>
        <end position="40"/>
    </location>
</feature>
<reference evidence="2" key="1">
    <citation type="submission" date="2014-02" db="EMBL/GenBank/DDBJ databases">
        <authorList>
            <person name="Genoscope - CEA"/>
        </authorList>
    </citation>
    <scope>NUCLEOTIDE SEQUENCE</scope>
    <source>
        <strain evidence="2">LS3</strain>
    </source>
</reference>
<dbReference type="EMBL" id="HG937694">
    <property type="protein sequence ID" value="CDP37766.1"/>
    <property type="molecule type" value="Genomic_DNA"/>
</dbReference>
<dbReference type="InterPro" id="IPR013169">
    <property type="entry name" value="mRNA_splic_Cwf18-like"/>
</dbReference>
<name>A0A060TF10_BLAAD</name>
<proteinExistence type="predicted"/>
<protein>
    <submittedName>
        <fullName evidence="2">ARAD1D18920p</fullName>
    </submittedName>
</protein>
<dbReference type="PANTHER" id="PTHR31551">
    <property type="entry name" value="PRE-MRNA-SPLICING FACTOR CWF18"/>
    <property type="match status" value="1"/>
</dbReference>
<feature type="region of interest" description="Disordered" evidence="1">
    <location>
        <begin position="1"/>
        <end position="72"/>
    </location>
</feature>
<dbReference type="PANTHER" id="PTHR31551:SF1">
    <property type="entry name" value="COILED-COIL DOMAIN-CONTAINING PROTEIN 12"/>
    <property type="match status" value="1"/>
</dbReference>
<reference evidence="2" key="2">
    <citation type="submission" date="2014-06" db="EMBL/GenBank/DDBJ databases">
        <title>The complete genome of Blastobotrys (Arxula) adeninivorans LS3 - a yeast of biotechnological interest.</title>
        <authorList>
            <person name="Kunze G."/>
            <person name="Gaillardin C."/>
            <person name="Czernicka M."/>
            <person name="Durrens P."/>
            <person name="Martin T."/>
            <person name="Boer E."/>
            <person name="Gabaldon T."/>
            <person name="Cruz J."/>
            <person name="Talla E."/>
            <person name="Marck C."/>
            <person name="Goffeau A."/>
            <person name="Barbe V."/>
            <person name="Baret P."/>
            <person name="Baronian K."/>
            <person name="Beier S."/>
            <person name="Bleykasten C."/>
            <person name="Bode R."/>
            <person name="Casaregola S."/>
            <person name="Despons L."/>
            <person name="Fairhead C."/>
            <person name="Giersberg M."/>
            <person name="Gierski P."/>
            <person name="Hahnel U."/>
            <person name="Hartmann A."/>
            <person name="Jankowska D."/>
            <person name="Jubin C."/>
            <person name="Jung P."/>
            <person name="Lafontaine I."/>
            <person name="Leh-Louis V."/>
            <person name="Lemaire M."/>
            <person name="Marcet-Houben M."/>
            <person name="Mascher M."/>
            <person name="Morel G."/>
            <person name="Richard G.-F."/>
            <person name="Riechen J."/>
            <person name="Sacerdot C."/>
            <person name="Sarkar A."/>
            <person name="Savel G."/>
            <person name="Schacherer J."/>
            <person name="Sherman D."/>
            <person name="Straub M.-L."/>
            <person name="Stein N."/>
            <person name="Thierry A."/>
            <person name="Trautwein-Schult A."/>
            <person name="Westhof E."/>
            <person name="Worch S."/>
            <person name="Dujon B."/>
            <person name="Souciet J.-L."/>
            <person name="Wincker P."/>
            <person name="Scholz U."/>
            <person name="Neuveglise N."/>
        </authorList>
    </citation>
    <scope>NUCLEOTIDE SEQUENCE</scope>
    <source>
        <strain evidence="2">LS3</strain>
    </source>
</reference>
<accession>A0A060TF10</accession>
<evidence type="ECO:0000313" key="2">
    <source>
        <dbReference type="EMBL" id="CDP37766.1"/>
    </source>
</evidence>
<sequence>MSLEEQAAARKARLAQLRGIKRAPERSEQSEQSEQSRESGDGSGNVEQETKVKPRNYDPEVKGPRLGMENNPVEEEETIEFVAEQQQKEALDKLTATAASDLDLSSLQPKSATWDLKRDLESQMQELDAQTDNSIIKMVRQRLLDAQEKN</sequence>
<feature type="compositionally biased region" description="Basic and acidic residues" evidence="1">
    <location>
        <begin position="48"/>
        <end position="63"/>
    </location>
</feature>
<dbReference type="AlphaFoldDB" id="A0A060TF10"/>